<dbReference type="Gene3D" id="2.40.50.180">
    <property type="entry name" value="CheA-289, Domain 4"/>
    <property type="match status" value="1"/>
</dbReference>
<sequence length="162" mass="17968">MTSSTRALDSARSLDIIAFRVQEQEYCVETRLVREIRGWSPCTPIPHSPPAVLGVISLRGTVIPIIDLAEKLGMQHHSENSRSAIVVVEYELSVVGFVVDKVSDILTVSRDLVQPLPETLTPRQMGFAEGMIASEIGLMCLLNVERLLHFDRVTPEPTYRAA</sequence>
<dbReference type="AlphaFoldDB" id="A0A6H0ZIF5"/>
<dbReference type="Pfam" id="PF01584">
    <property type="entry name" value="CheW"/>
    <property type="match status" value="1"/>
</dbReference>
<dbReference type="SMART" id="SM00260">
    <property type="entry name" value="CheW"/>
    <property type="match status" value="1"/>
</dbReference>
<dbReference type="GO" id="GO:0005829">
    <property type="term" value="C:cytosol"/>
    <property type="evidence" value="ECO:0007669"/>
    <property type="project" value="TreeGrafter"/>
</dbReference>
<dbReference type="GO" id="GO:0007165">
    <property type="term" value="P:signal transduction"/>
    <property type="evidence" value="ECO:0007669"/>
    <property type="project" value="InterPro"/>
</dbReference>
<dbReference type="PROSITE" id="PS50851">
    <property type="entry name" value="CHEW"/>
    <property type="match status" value="1"/>
</dbReference>
<evidence type="ECO:0000259" key="1">
    <source>
        <dbReference type="PROSITE" id="PS50851"/>
    </source>
</evidence>
<proteinExistence type="predicted"/>
<evidence type="ECO:0000313" key="2">
    <source>
        <dbReference type="EMBL" id="QIX19817.1"/>
    </source>
</evidence>
<evidence type="ECO:0000313" key="3">
    <source>
        <dbReference type="Proteomes" id="UP000500870"/>
    </source>
</evidence>
<dbReference type="Proteomes" id="UP000500870">
    <property type="component" value="Chromosome 2"/>
</dbReference>
<dbReference type="PANTHER" id="PTHR22617:SF23">
    <property type="entry name" value="CHEMOTAXIS PROTEIN CHEW"/>
    <property type="match status" value="1"/>
</dbReference>
<protein>
    <submittedName>
        <fullName evidence="2">Purine-binding chemotaxis protein CheW</fullName>
    </submittedName>
</protein>
<dbReference type="InterPro" id="IPR002545">
    <property type="entry name" value="CheW-lke_dom"/>
</dbReference>
<dbReference type="RefSeq" id="WP_136883775.1">
    <property type="nucleotide sequence ID" value="NZ_CP050896.1"/>
</dbReference>
<dbReference type="InterPro" id="IPR036061">
    <property type="entry name" value="CheW-like_dom_sf"/>
</dbReference>
<name>A0A6H0ZIF5_9HYPH</name>
<dbReference type="SUPFAM" id="SSF50341">
    <property type="entry name" value="CheW-like"/>
    <property type="match status" value="1"/>
</dbReference>
<gene>
    <name evidence="2" type="ORF">FOB41_01210</name>
</gene>
<dbReference type="PANTHER" id="PTHR22617">
    <property type="entry name" value="CHEMOTAXIS SENSOR HISTIDINE KINASE-RELATED"/>
    <property type="match status" value="1"/>
</dbReference>
<dbReference type="EMBL" id="CP050896">
    <property type="protein sequence ID" value="QIX19817.1"/>
    <property type="molecule type" value="Genomic_DNA"/>
</dbReference>
<dbReference type="GO" id="GO:0006935">
    <property type="term" value="P:chemotaxis"/>
    <property type="evidence" value="ECO:0007669"/>
    <property type="project" value="InterPro"/>
</dbReference>
<dbReference type="Gene3D" id="2.30.30.40">
    <property type="entry name" value="SH3 Domains"/>
    <property type="match status" value="1"/>
</dbReference>
<accession>A0A6H0ZIF5</accession>
<dbReference type="InterPro" id="IPR039315">
    <property type="entry name" value="CheW"/>
</dbReference>
<feature type="domain" description="CheW-like" evidence="1">
    <location>
        <begin position="13"/>
        <end position="153"/>
    </location>
</feature>
<reference evidence="2 3" key="1">
    <citation type="submission" date="2020-04" db="EMBL/GenBank/DDBJ databases">
        <title>FDA dAtabase for Regulatory Grade micrObial Sequences (FDA-ARGOS): Supporting development and validation of Infectious Disease Dx tests.</title>
        <authorList>
            <person name="Sciortino C."/>
            <person name="Tallon L."/>
            <person name="Sadzewicz L."/>
            <person name="Vavikolanu K."/>
            <person name="Mehta A."/>
            <person name="Aluvathingal J."/>
            <person name="Nadendla S."/>
            <person name="Nandy P."/>
            <person name="Geyer C."/>
            <person name="Yan Y."/>
            <person name="Sichtig H."/>
        </authorList>
    </citation>
    <scope>NUCLEOTIDE SEQUENCE [LARGE SCALE GENOMIC DNA]</scope>
    <source>
        <strain evidence="2 3">FDAARGOS_633</strain>
    </source>
</reference>
<organism evidence="2 3">
    <name type="scientific">Agrobacterium pusense</name>
    <dbReference type="NCBI Taxonomy" id="648995"/>
    <lineage>
        <taxon>Bacteria</taxon>
        <taxon>Pseudomonadati</taxon>
        <taxon>Pseudomonadota</taxon>
        <taxon>Alphaproteobacteria</taxon>
        <taxon>Hyphomicrobiales</taxon>
        <taxon>Rhizobiaceae</taxon>
        <taxon>Rhizobium/Agrobacterium group</taxon>
        <taxon>Agrobacterium</taxon>
    </lineage>
</organism>